<gene>
    <name evidence="1" type="ORF">APY04_2866</name>
</gene>
<proteinExistence type="predicted"/>
<dbReference type="EMBL" id="LMTR01000081">
    <property type="protein sequence ID" value="KWT65404.1"/>
    <property type="molecule type" value="Genomic_DNA"/>
</dbReference>
<comment type="caution">
    <text evidence="1">The sequence shown here is derived from an EMBL/GenBank/DDBJ whole genome shotgun (WGS) entry which is preliminary data.</text>
</comment>
<sequence>MAAALALLGVALYAFVIPGHLTSQFNAQLQHVSHALLAEAQLEGVICATDGTDPAAPQTECPICKGVSALQLALAPRSAVTLPVMPHAAPMPTFLHDDLASSTNPVYRSRGPPLPA</sequence>
<reference evidence="1 2" key="1">
    <citation type="submission" date="2015-10" db="EMBL/GenBank/DDBJ databases">
        <title>Transcriptomic analysis of a linuron degrading triple-species bacterial consortium.</title>
        <authorList>
            <person name="Albers P."/>
        </authorList>
    </citation>
    <scope>NUCLEOTIDE SEQUENCE [LARGE SCALE GENOMIC DNA]</scope>
    <source>
        <strain evidence="1 2">WDL6</strain>
    </source>
</reference>
<keyword evidence="2" id="KW-1185">Reference proteome</keyword>
<name>A0A109BAW9_HYPSL</name>
<evidence type="ECO:0000313" key="2">
    <source>
        <dbReference type="Proteomes" id="UP000059074"/>
    </source>
</evidence>
<dbReference type="PATRIC" id="fig|121290.4.peg.3600"/>
<protein>
    <recommendedName>
        <fullName evidence="3">DUF2946 domain-containing protein</fullName>
    </recommendedName>
</protein>
<dbReference type="STRING" id="121290.APY04_2866"/>
<dbReference type="AlphaFoldDB" id="A0A109BAW9"/>
<evidence type="ECO:0000313" key="1">
    <source>
        <dbReference type="EMBL" id="KWT65404.1"/>
    </source>
</evidence>
<evidence type="ECO:0008006" key="3">
    <source>
        <dbReference type="Google" id="ProtNLM"/>
    </source>
</evidence>
<dbReference type="Proteomes" id="UP000059074">
    <property type="component" value="Unassembled WGS sequence"/>
</dbReference>
<organism evidence="1 2">
    <name type="scientific">Hyphomicrobium sulfonivorans</name>
    <dbReference type="NCBI Taxonomy" id="121290"/>
    <lineage>
        <taxon>Bacteria</taxon>
        <taxon>Pseudomonadati</taxon>
        <taxon>Pseudomonadota</taxon>
        <taxon>Alphaproteobacteria</taxon>
        <taxon>Hyphomicrobiales</taxon>
        <taxon>Hyphomicrobiaceae</taxon>
        <taxon>Hyphomicrobium</taxon>
    </lineage>
</organism>
<accession>A0A109BAW9</accession>